<reference evidence="4 5" key="1">
    <citation type="journal article" date="2021" name="Sci. Rep.">
        <title>Genome sequencing of the multicellular alga Astrephomene provides insights into convergent evolution of germ-soma differentiation.</title>
        <authorList>
            <person name="Yamashita S."/>
            <person name="Yamamoto K."/>
            <person name="Matsuzaki R."/>
            <person name="Suzuki S."/>
            <person name="Yamaguchi H."/>
            <person name="Hirooka S."/>
            <person name="Minakuchi Y."/>
            <person name="Miyagishima S."/>
            <person name="Kawachi M."/>
            <person name="Toyoda A."/>
            <person name="Nozaki H."/>
        </authorList>
    </citation>
    <scope>NUCLEOTIDE SEQUENCE [LARGE SCALE GENOMIC DNA]</scope>
    <source>
        <strain evidence="4 5">NIES-4017</strain>
    </source>
</reference>
<feature type="compositionally biased region" description="Low complexity" evidence="2">
    <location>
        <begin position="218"/>
        <end position="234"/>
    </location>
</feature>
<comment type="caution">
    <text evidence="1">Lacks conserved residue(s) required for the propagation of feature annotation.</text>
</comment>
<feature type="domain" description="EGF-like" evidence="3">
    <location>
        <begin position="483"/>
        <end position="516"/>
    </location>
</feature>
<evidence type="ECO:0000313" key="4">
    <source>
        <dbReference type="EMBL" id="GFR53192.1"/>
    </source>
</evidence>
<feature type="non-terminal residue" evidence="4">
    <location>
        <position position="664"/>
    </location>
</feature>
<keyword evidence="1" id="KW-1015">Disulfide bond</keyword>
<feature type="disulfide bond" evidence="1">
    <location>
        <begin position="506"/>
        <end position="515"/>
    </location>
</feature>
<proteinExistence type="predicted"/>
<feature type="region of interest" description="Disordered" evidence="2">
    <location>
        <begin position="118"/>
        <end position="144"/>
    </location>
</feature>
<dbReference type="PROSITE" id="PS00022">
    <property type="entry name" value="EGF_1"/>
    <property type="match status" value="1"/>
</dbReference>
<feature type="region of interest" description="Disordered" evidence="2">
    <location>
        <begin position="205"/>
        <end position="234"/>
    </location>
</feature>
<dbReference type="PANTHER" id="PTHR24035">
    <property type="entry name" value="MULTIPLE EPIDERMAL GROWTH FACTOR-LIKE DOMAINS PROTEIN"/>
    <property type="match status" value="1"/>
</dbReference>
<keyword evidence="1" id="KW-0245">EGF-like domain</keyword>
<dbReference type="Proteomes" id="UP001054857">
    <property type="component" value="Unassembled WGS sequence"/>
</dbReference>
<feature type="non-terminal residue" evidence="4">
    <location>
        <position position="1"/>
    </location>
</feature>
<accession>A0AAD3E5B8</accession>
<dbReference type="PANTHER" id="PTHR24035:SF109">
    <property type="entry name" value="PROTEIN DRAPER"/>
    <property type="match status" value="1"/>
</dbReference>
<dbReference type="PROSITE" id="PS01186">
    <property type="entry name" value="EGF_2"/>
    <property type="match status" value="1"/>
</dbReference>
<dbReference type="Gene3D" id="2.60.120.260">
    <property type="entry name" value="Galactose-binding domain-like"/>
    <property type="match status" value="1"/>
</dbReference>
<dbReference type="InterPro" id="IPR000742">
    <property type="entry name" value="EGF"/>
</dbReference>
<evidence type="ECO:0000256" key="1">
    <source>
        <dbReference type="PROSITE-ProRule" id="PRU00076"/>
    </source>
</evidence>
<dbReference type="PROSITE" id="PS50026">
    <property type="entry name" value="EGF_3"/>
    <property type="match status" value="1"/>
</dbReference>
<evidence type="ECO:0000259" key="3">
    <source>
        <dbReference type="PROSITE" id="PS50026"/>
    </source>
</evidence>
<gene>
    <name evidence="4" type="ORF">Agub_g15941</name>
</gene>
<protein>
    <recommendedName>
        <fullName evidence="3">EGF-like domain-containing protein</fullName>
    </recommendedName>
</protein>
<dbReference type="InterPro" id="IPR052108">
    <property type="entry name" value="MEGF/SIB"/>
</dbReference>
<sequence>SYPNSSTSFSFALRTWGPGRVAQLQLTRRQLGGGAYTGMYLCVESNSSTTIGLRGATHSCPLTLLPDGSLRLCNGRSPTLADTPTAPACPRGTCSCPPPYAPPDNWVMVPGLGFEDCSASLQPLQPTPPPPPPAPPSPWQPATAAVTAQAAGAWAFFRLDLPSGSEAGARGWAELSVTAVAASQGDAGGSLLLLLRYQQLPSGEGPGQYDLTSDPTLSSSSSPASSSPAPAAAPLWSTTRTARLSLSRSDPAFRPGTWYLGVLNRGPTPLSCILTAAVYGCPNNCSGRGACAADTGTCTCSDSGQQPSSSPDCSSSSSDLSLGQNLTAAPSAFAYDRIILRGVRQQLRSAATSHLRLTAAFTTASSTGETGAEGELPGWVTARPVVLVAPSANTTSAGGGFWPDAATAAAARMSLSEPRVAQSMDVGSWMISPEDDSLHLLLLNPLAGLLQAGNTSSSPAAPAPAVPAAPAPLHVGYWVVVEVVGSCLANCSGHGACDTGSGLCVCQPGYGGGDCSVNLATNTTVGGVCAPGSFRPRHVDASRGTCWEACAADGSGFEEGGCSDFTCDEAGSSGGGEGQQQQGRGPLRRRGGAEECVSDACVAGNYTLVDEEGGFACVRRCSCPADGGACGLEEGCVPGTVRCLGGRSWDASGERCVESPCVEG</sequence>
<comment type="caution">
    <text evidence="4">The sequence shown here is derived from an EMBL/GenBank/DDBJ whole genome shotgun (WGS) entry which is preliminary data.</text>
</comment>
<evidence type="ECO:0000256" key="2">
    <source>
        <dbReference type="SAM" id="MobiDB-lite"/>
    </source>
</evidence>
<evidence type="ECO:0000313" key="5">
    <source>
        <dbReference type="Proteomes" id="UP001054857"/>
    </source>
</evidence>
<feature type="compositionally biased region" description="Pro residues" evidence="2">
    <location>
        <begin position="125"/>
        <end position="139"/>
    </location>
</feature>
<name>A0AAD3E5B8_9CHLO</name>
<dbReference type="AlphaFoldDB" id="A0AAD3E5B8"/>
<feature type="disulfide bond" evidence="1">
    <location>
        <begin position="487"/>
        <end position="497"/>
    </location>
</feature>
<keyword evidence="5" id="KW-1185">Reference proteome</keyword>
<dbReference type="EMBL" id="BMAR01000096">
    <property type="protein sequence ID" value="GFR53192.1"/>
    <property type="molecule type" value="Genomic_DNA"/>
</dbReference>
<organism evidence="4 5">
    <name type="scientific">Astrephomene gubernaculifera</name>
    <dbReference type="NCBI Taxonomy" id="47775"/>
    <lineage>
        <taxon>Eukaryota</taxon>
        <taxon>Viridiplantae</taxon>
        <taxon>Chlorophyta</taxon>
        <taxon>core chlorophytes</taxon>
        <taxon>Chlorophyceae</taxon>
        <taxon>CS clade</taxon>
        <taxon>Chlamydomonadales</taxon>
        <taxon>Astrephomenaceae</taxon>
        <taxon>Astrephomene</taxon>
    </lineage>
</organism>